<comment type="subcellular location">
    <subcellularLocation>
        <location evidence="1">Cell outer membrane</location>
    </subcellularLocation>
</comment>
<reference evidence="9 10" key="1">
    <citation type="submission" date="2021-11" db="EMBL/GenBank/DDBJ databases">
        <title>Genomic of Niabella pedocola.</title>
        <authorList>
            <person name="Wu T."/>
        </authorList>
    </citation>
    <scope>NUCLEOTIDE SEQUENCE [LARGE SCALE GENOMIC DNA]</scope>
    <source>
        <strain evidence="9 10">JCM 31011</strain>
    </source>
</reference>
<comment type="caution">
    <text evidence="9">The sequence shown here is derived from an EMBL/GenBank/DDBJ whole genome shotgun (WGS) entry which is preliminary data.</text>
</comment>
<evidence type="ECO:0000259" key="8">
    <source>
        <dbReference type="Pfam" id="PF14322"/>
    </source>
</evidence>
<proteinExistence type="inferred from homology"/>
<dbReference type="InterPro" id="IPR012944">
    <property type="entry name" value="SusD_RagB_dom"/>
</dbReference>
<evidence type="ECO:0000313" key="9">
    <source>
        <dbReference type="EMBL" id="MCD2421242.1"/>
    </source>
</evidence>
<keyword evidence="5" id="KW-0998">Cell outer membrane</keyword>
<protein>
    <submittedName>
        <fullName evidence="9">RagB/SusD family nutrient uptake outer membrane protein</fullName>
    </submittedName>
</protein>
<evidence type="ECO:0000256" key="1">
    <source>
        <dbReference type="ARBA" id="ARBA00004442"/>
    </source>
</evidence>
<dbReference type="InterPro" id="IPR033985">
    <property type="entry name" value="SusD-like_N"/>
</dbReference>
<dbReference type="InterPro" id="IPR011990">
    <property type="entry name" value="TPR-like_helical_dom_sf"/>
</dbReference>
<feature type="domain" description="SusD-like N-terminal" evidence="8">
    <location>
        <begin position="93"/>
        <end position="192"/>
    </location>
</feature>
<evidence type="ECO:0000256" key="4">
    <source>
        <dbReference type="ARBA" id="ARBA00023136"/>
    </source>
</evidence>
<keyword evidence="10" id="KW-1185">Reference proteome</keyword>
<dbReference type="CDD" id="cd08977">
    <property type="entry name" value="SusD"/>
    <property type="match status" value="1"/>
</dbReference>
<sequence>MQLHIHKKYLLLPALVALMLSCNRNVLDVKNLNAVEPKLTWTDPKLANAFLANLYNRVMPNGWPARSAALYGGLPVDEKRGVINSTTIQTTSHPWSGSFEDSYADIRQVNILLKEIESGTLDAATKDKIVGQALFLRAYSYFLMVRVYGGVPLLLEPQNLTDSLKVPRASTAEVFNAINTDLDKSIQLLQGQPFVDGDKGRIGLGAVLALKGRVALYKASPLFNPAHPYDNAYWQDAYNANVTAKTQLDAMGFGLNADYAGIWSTGNEGNKEAVLTVKFTAPTKTDGRNEQGARPLSQTANATGADNPVWSMVKAYTMKDGYPAGSSPNYAYSDQTFWQNRDPRFNASIVWNGSIYETGGIAGRRQYTDDILATATDSYSPNPSTSNWSFTGLYARKGLQPELKAAEVAQNSVDWIEIRYAEVLLNLAEAANETGHTADAITLLRQLRQRAGIEAGADNSYGITTTNRDAVRGLIYNERFVEFIFEGQRFWDLKRARTLLSLNGTVQQGVASTLKPSNLPVDNAKKNAYGYVSEDFNYTINTLYRTTVDNVTFTLTDNVYFAPIPLAQIQKNPNLKQTLGWGDGTFNPTLE</sequence>
<evidence type="ECO:0000256" key="6">
    <source>
        <dbReference type="SAM" id="MobiDB-lite"/>
    </source>
</evidence>
<keyword evidence="4" id="KW-0472">Membrane</keyword>
<accession>A0ABS8PJG9</accession>
<evidence type="ECO:0000256" key="2">
    <source>
        <dbReference type="ARBA" id="ARBA00006275"/>
    </source>
</evidence>
<dbReference type="PROSITE" id="PS51257">
    <property type="entry name" value="PROKAR_LIPOPROTEIN"/>
    <property type="match status" value="1"/>
</dbReference>
<evidence type="ECO:0000259" key="7">
    <source>
        <dbReference type="Pfam" id="PF07980"/>
    </source>
</evidence>
<name>A0ABS8PJG9_9BACT</name>
<dbReference type="EMBL" id="JAJNEC010000001">
    <property type="protein sequence ID" value="MCD2421242.1"/>
    <property type="molecule type" value="Genomic_DNA"/>
</dbReference>
<organism evidence="9 10">
    <name type="scientific">Niabella pedocola</name>
    <dbReference type="NCBI Taxonomy" id="1752077"/>
    <lineage>
        <taxon>Bacteria</taxon>
        <taxon>Pseudomonadati</taxon>
        <taxon>Bacteroidota</taxon>
        <taxon>Chitinophagia</taxon>
        <taxon>Chitinophagales</taxon>
        <taxon>Chitinophagaceae</taxon>
        <taxon>Niabella</taxon>
    </lineage>
</organism>
<evidence type="ECO:0000256" key="5">
    <source>
        <dbReference type="ARBA" id="ARBA00023237"/>
    </source>
</evidence>
<dbReference type="Pfam" id="PF07980">
    <property type="entry name" value="SusD_RagB"/>
    <property type="match status" value="1"/>
</dbReference>
<dbReference type="SUPFAM" id="SSF48452">
    <property type="entry name" value="TPR-like"/>
    <property type="match status" value="1"/>
</dbReference>
<gene>
    <name evidence="9" type="ORF">LQ567_00605</name>
</gene>
<dbReference type="Pfam" id="PF14322">
    <property type="entry name" value="SusD-like_3"/>
    <property type="match status" value="1"/>
</dbReference>
<dbReference type="Gene3D" id="1.25.40.390">
    <property type="match status" value="1"/>
</dbReference>
<evidence type="ECO:0000256" key="3">
    <source>
        <dbReference type="ARBA" id="ARBA00022729"/>
    </source>
</evidence>
<dbReference type="Proteomes" id="UP001199816">
    <property type="component" value="Unassembled WGS sequence"/>
</dbReference>
<evidence type="ECO:0000313" key="10">
    <source>
        <dbReference type="Proteomes" id="UP001199816"/>
    </source>
</evidence>
<feature type="region of interest" description="Disordered" evidence="6">
    <location>
        <begin position="283"/>
        <end position="303"/>
    </location>
</feature>
<dbReference type="RefSeq" id="WP_231002087.1">
    <property type="nucleotide sequence ID" value="NZ_JAJNEC010000001.1"/>
</dbReference>
<feature type="domain" description="RagB/SusD" evidence="7">
    <location>
        <begin position="271"/>
        <end position="581"/>
    </location>
</feature>
<comment type="similarity">
    <text evidence="2">Belongs to the SusD family.</text>
</comment>
<keyword evidence="3" id="KW-0732">Signal</keyword>